<feature type="compositionally biased region" description="Acidic residues" evidence="8">
    <location>
        <begin position="1992"/>
        <end position="2017"/>
    </location>
</feature>
<accession>A0A8C8M8J8</accession>
<dbReference type="InterPro" id="IPR032060">
    <property type="entry name" value="MGA_dom"/>
</dbReference>
<dbReference type="KEGG" id="otw:112261582"/>
<feature type="compositionally biased region" description="Acidic residues" evidence="8">
    <location>
        <begin position="3251"/>
        <end position="3265"/>
    </location>
</feature>
<feature type="compositionally biased region" description="Low complexity" evidence="8">
    <location>
        <begin position="3032"/>
        <end position="3043"/>
    </location>
</feature>
<dbReference type="RefSeq" id="XP_024292796.1">
    <property type="nucleotide sequence ID" value="XM_024437028.2"/>
</dbReference>
<dbReference type="InterPro" id="IPR008967">
    <property type="entry name" value="p53-like_TF_DNA-bd_sf"/>
</dbReference>
<dbReference type="SMART" id="SM00353">
    <property type="entry name" value="HLH"/>
    <property type="match status" value="2"/>
</dbReference>
<evidence type="ECO:0000259" key="9">
    <source>
        <dbReference type="PROSITE" id="PS50252"/>
    </source>
</evidence>
<comment type="caution">
    <text evidence="6">Lacks conserved residue(s) required for the propagation of feature annotation.</text>
</comment>
<feature type="compositionally biased region" description="Acidic residues" evidence="8">
    <location>
        <begin position="2821"/>
        <end position="2855"/>
    </location>
</feature>
<feature type="region of interest" description="Disordered" evidence="8">
    <location>
        <begin position="601"/>
        <end position="643"/>
    </location>
</feature>
<feature type="coiled-coil region" evidence="7">
    <location>
        <begin position="2946"/>
        <end position="2980"/>
    </location>
</feature>
<evidence type="ECO:0000256" key="2">
    <source>
        <dbReference type="ARBA" id="ARBA00023015"/>
    </source>
</evidence>
<reference evidence="11" key="1">
    <citation type="submission" date="2025-08" db="UniProtKB">
        <authorList>
            <consortium name="Ensembl"/>
        </authorList>
    </citation>
    <scope>IDENTIFICATION</scope>
</reference>
<evidence type="ECO:0000256" key="8">
    <source>
        <dbReference type="SAM" id="MobiDB-lite"/>
    </source>
</evidence>
<feature type="region of interest" description="Disordered" evidence="8">
    <location>
        <begin position="1171"/>
        <end position="1207"/>
    </location>
</feature>
<keyword evidence="7" id="KW-0175">Coiled coil</keyword>
<feature type="region of interest" description="Disordered" evidence="8">
    <location>
        <begin position="1988"/>
        <end position="2047"/>
    </location>
</feature>
<dbReference type="PANTHER" id="PTHR11267:SF32">
    <property type="entry name" value="MAX GENE-ASSOCIATED PROTEIN"/>
    <property type="match status" value="1"/>
</dbReference>
<feature type="compositionally biased region" description="Basic and acidic residues" evidence="8">
    <location>
        <begin position="1880"/>
        <end position="1891"/>
    </location>
</feature>
<dbReference type="GO" id="GO:0000981">
    <property type="term" value="F:DNA-binding transcription factor activity, RNA polymerase II-specific"/>
    <property type="evidence" value="ECO:0007669"/>
    <property type="project" value="TreeGrafter"/>
</dbReference>
<keyword evidence="2" id="KW-0805">Transcription regulation</keyword>
<dbReference type="Gene3D" id="4.10.280.10">
    <property type="entry name" value="Helix-loop-helix DNA-binding domain"/>
    <property type="match status" value="1"/>
</dbReference>
<dbReference type="CTD" id="569620"/>
<feature type="compositionally biased region" description="Polar residues" evidence="8">
    <location>
        <begin position="2405"/>
        <end position="2419"/>
    </location>
</feature>
<dbReference type="Pfam" id="PF00907">
    <property type="entry name" value="T-box"/>
    <property type="match status" value="1"/>
</dbReference>
<gene>
    <name evidence="11" type="primary">mgaa</name>
</gene>
<feature type="region of interest" description="Disordered" evidence="8">
    <location>
        <begin position="314"/>
        <end position="351"/>
    </location>
</feature>
<evidence type="ECO:0000256" key="7">
    <source>
        <dbReference type="SAM" id="Coils"/>
    </source>
</evidence>
<feature type="compositionally biased region" description="Basic and acidic residues" evidence="8">
    <location>
        <begin position="3318"/>
        <end position="3331"/>
    </location>
</feature>
<keyword evidence="4" id="KW-0804">Transcription</keyword>
<feature type="compositionally biased region" description="Low complexity" evidence="8">
    <location>
        <begin position="864"/>
        <end position="888"/>
    </location>
</feature>
<dbReference type="GO" id="GO:0005634">
    <property type="term" value="C:nucleus"/>
    <property type="evidence" value="ECO:0007669"/>
    <property type="project" value="UniProtKB-SubCell"/>
</dbReference>
<feature type="compositionally biased region" description="Polar residues" evidence="8">
    <location>
        <begin position="1259"/>
        <end position="1271"/>
    </location>
</feature>
<feature type="compositionally biased region" description="Polar residues" evidence="8">
    <location>
        <begin position="331"/>
        <end position="343"/>
    </location>
</feature>
<dbReference type="InterPro" id="IPR001699">
    <property type="entry name" value="TF_T-box"/>
</dbReference>
<feature type="region of interest" description="Disordered" evidence="8">
    <location>
        <begin position="2607"/>
        <end position="2650"/>
    </location>
</feature>
<sequence length="3463" mass="374925">MAANKKKKIMVLNEEGAAVPMALHSTASPPDLVGALKTGQASGVVANEEANIAATSTPGSAMGVALTMNSTVISNNQPENLPPESTRRGIKVMLDSNNMWNEFFRCKTEMIVTKQGRRMFPYCRFRISGLDPFQKYNLLMDINPADNKRYKWTGQNWKMSGKAEAHMLRRIFIHPDSPSSGHQWMQNPVSFYKLKLTDNTMDQEGNVILHPMHRYLPHLHVVSAEMPTEDIQLNGHDVITFTFPQTEFFAVTAYQNIRMSQFKADFNPFASGPSWALKLKTSPSNDSKKNETSSPSELKPLKGLNGLKSLMAAKHSSKDTSAVDKGLPSADAQNVTPAGSETRSPSELKPVKGLSGLKALMAKRNSKDTSAVDQGLLIPNAQNVTLTFGDKSEVNSHRPSSMLKSSPSNEMKKDPSKSPNELKSVKSLNNLKYLMEKRTSKDTFAAAQGLFSSDTQNVMLAESDKSSVKISHSNESKKDHTRSNNELKPVKSLNNLKSLMAKHNSKDTSPLDQRVLSADTQNVSLADNDKSCVNSIGPSYCTPKLISSPSNELKKVETTSQKEFNPLRSNLRSLMAKRNFKDTSAVDQGLLSSHAQNVTLGESEKSSVNDHAPSSCKKSSPSKMKKDETISPKLRKPVKNTRKSLRGKRNFLKTSVADQGLTTSDAQTATVADSEKSVCKKESTDQSSCTIGPPQSNFTELIRECHLKIRRCNVEITNTACNVEQTDTKGMVAKGKVVEVAVNYNFSQIPDVLSKTITKVGPQDDGNTIDSEKDHLCSSQSQEPVKTPVSINDHSADEVESSQKASQSSSVSSEAKRTGSDEQQQGKAKPHKRPEPVPLPLLALYLQQLKSKSRPFRTKPKSPLPSTSSPSSTVLTTDPTGPATDPTGPAMVPTGYAVLPASDSVVRATDPTGQTTDYAGVPTDMSVPNTDFLVPATDSLLPEADPVSLTADQSLLVAEPTLSITLLSPTPPLMSPFPDPLLPAPDSLIPAPALSSHAQELPSPVPVTLNLPADLSLLTSDHPSNAPALSSTASVATLKPECTPSLLSPGPSLGGFEPSSPASLPDLEPPLPSPVQLKLVPAPSVPVPTSSFPALEQLPSPNLFVLSSELSSHASLLALPAPDPFLTTPFIPLLPSAHLNPLPFEAVSFSSNSHPGSLALDPGLSSPPLDPASSFQVNYEPLTRPSTPSPLPFQLSPFSSLGPDPLSPTPSLADLTHFFSISDELEMTEDFPSSEAAPVLCPHVPILITPSVPVGSTLPVGSSQPTQSIKPQRSKKRSRTGVKSAKSDPLPVIGGPTDVTMQPNLEEVEEQLFVSFTSKEALEVHLGEPAFRETTTAQPEKTPEAKENVGGSETTEERIAAFEKVLLDDLKVMKHRQVIHPVLQEVGLKMSLLDPTLVIDLQYLGVRLPLPPPMLCLGPSTAGLASPSGSVPFVSRTGKTTDFTQIKGWRDKIVPSDSSASAKPDVCSPIGFKDGPSSDVVPKNLSAFCSDMLDEYLANEGKLIDERAASFTQTTVVTPVTYQLPTKSTSYVRTLDSVLKKQAPAPSTTFVPPSKKNRLPLASKGPKKSEKSEKRQQKQRSKQSRTKPTSAPTPLQIAPPPLMDHAAPAIAHDDTIKTVKRTKRKPRVKTPPPAQNSVVSRPEVEEPPPPDLAPVEGDSEPESAAAETRVVVPGLTKAFLRQRELEDGVVWEGKHQTCITEDRATVALTSLFTSTGFVCENPAAPIKIVKRSAPPCLNAFCRLGCVCASLAQDRRITHCGKIECIFGCSCLRQKVVVLKNLKGPDSSASEEGPSKKSKKRKRMRMAYTLREAETVSEPARRVRTLWKHNDGEMDPEPLFAPTPVCLPWLPLQEESPVVVRAEEGTMTCARVRVFQSKSTNRPEDIDNHCKPIDSSPVSPSRKSEKSPSHSSQYTEPCKRLEIVSECKWRSLADRNLVLRIVCEHMAQDHLTNPFWVKGYLIKPVSQNLRNDGESCSVHYKVHISQVSRPDGVEEANSEEEWMREEEKEMMEEEEGEMEELRGEDKEVEEGQCTEEKQREQENKAVGKKKGLKWKGLPFLIGISPAGLLTANLKQIEISDKELVTVNGRSYPNAKLQLGMMGAMHPANRLAAYLMGKLRRPTGPEPSMASSVSSQLITPPSETPEDARSSTGQPAQLTATPTTSLTMVTTTSVPSVVSVAAGPKSIVTNLPPAGKVFTRFVVNQISSSRQRLLLTSDPPQSLSSIQQLAVPSTSLVEVASGDVSLPKTSPSSGVVTSPPMLVLPDPGTSNAVRMACPPTSQTPTPLIPLTPLAAGRRMVLQPVRSASGTTLYRNPNGQLIQLVPLSQLQALNPNLVMRNKGGLISLTTPACLASGSTATLNSSPSTTSLTTWQNTITTVPLVPFTVPKTPGSTTTPKTTPPEVTSSIPGSKSFNTSKVNLSPAETTSGTYTLKIVPQTGNKEPIIIKCPKVPAQPAQGSSKVMPIVGGFTVLQPSPKTTVITVKFPTKTVMETGVQAATTTTVDSNVDCKVTSELYNWMLPCQKSTKPPVSHKFKCIKADTISTTDSSTDPKIQPEVGRVPPKILRPPITLVPKTDATSTPISSADSNVDPKLFPRMACVNQPYQTWTGRPKKRRKEVEFVDPVEDEDDSDDMDEGTDEETDNSSDETDCVNSCVNEEDLIVISKQLKHKHNVLERHRRSELQGRFQQLRETLELDEKAAKIKILNDAKEEIQVLTKKSTNVEKLRSSLTMERAVHVKKMSQLTGESEEQILTNIKYIGSQQKIEKLHINWKKEGKVSSAVSSSSVVSTCGESEQRPRPGPLSKRTTEEAQGGKSMGGVTAETEEDRDEVVDLLEDTEDEKTDNSSDETEDSDVDDDKNYSAKGHVINTISDVEESLLEDEPVDIESVEDNAKKNTTPQLKEKRTKEHWDLHNKYERQRCAEFRKSFKALIETLDLGNPTPTNVFILGQARKQVIDLRDKCERLEKLKSALTEERAAYIKKISQKSGKTEELILRKLQDISTKQKNMDVMFKGKLRAASSAPSSSFLPNKAISPSSTQQPKPKSLAPGLKLKVVPTPVPHSIPPQPAPKQPKTSPIISPPSRKPLSTCRSPGERTRPNILSRRKPQPPLDSPPVHARFLPPQMLSIVGGVIPSQQGITKSPMQPASSLLPVGRVTGIEMQQSLIPGVASVTICIPSMSQPISLTPPRNILNRGGPHIANVISLVKAPPCVAGGAPRRPSPVKGSGLEDGEVLGKQLDHSGDGVKINDADRNSDEEDEDNEEGDVEDESLTSLLNEIVFLNQQMTTDNISPSGLPVVTHKPATEPGEVGTDRSSPPPPQAEKEIIRDGDDERSLSPLFLRLDEDLLGLKERQGQDEASKGPGLPVPQAEDLKVGSGSNEKPSDTGSAPAPIVNGHSPQGPTCTAKGHGVLQKALTPPPLLQMKVGVAKVLETNDMPGDALAPPPLLQMRPMPRLAPLGLKSNPQT</sequence>
<feature type="region of interest" description="Disordered" evidence="8">
    <location>
        <begin position="1541"/>
        <end position="1667"/>
    </location>
</feature>
<feature type="region of interest" description="Disordered" evidence="8">
    <location>
        <begin position="854"/>
        <end position="888"/>
    </location>
</feature>
<feature type="region of interest" description="Disordered" evidence="8">
    <location>
        <begin position="2784"/>
        <end position="2864"/>
    </location>
</feature>
<feature type="region of interest" description="Disordered" evidence="8">
    <location>
        <begin position="389"/>
        <end position="422"/>
    </location>
</feature>
<feature type="compositionally biased region" description="Polar residues" evidence="8">
    <location>
        <begin position="2127"/>
        <end position="2139"/>
    </location>
</feature>
<dbReference type="InterPro" id="IPR018186">
    <property type="entry name" value="TF_T-box_CS"/>
</dbReference>
<dbReference type="CDD" id="cd19682">
    <property type="entry name" value="bHLHzip_MGA_like"/>
    <property type="match status" value="1"/>
</dbReference>
<feature type="compositionally biased region" description="Low complexity" evidence="8">
    <location>
        <begin position="1044"/>
        <end position="1066"/>
    </location>
</feature>
<feature type="region of interest" description="Disordered" evidence="8">
    <location>
        <begin position="2542"/>
        <end position="2590"/>
    </location>
</feature>
<dbReference type="Gene3D" id="2.60.40.820">
    <property type="entry name" value="Transcription factor, T-box"/>
    <property type="match status" value="1"/>
</dbReference>
<feature type="compositionally biased region" description="Pro residues" evidence="8">
    <location>
        <begin position="3055"/>
        <end position="3068"/>
    </location>
</feature>
<keyword evidence="3 6" id="KW-0238">DNA-binding</keyword>
<dbReference type="GO" id="GO:0000978">
    <property type="term" value="F:RNA polymerase II cis-regulatory region sequence-specific DNA binding"/>
    <property type="evidence" value="ECO:0007669"/>
    <property type="project" value="InterPro"/>
</dbReference>
<dbReference type="GeneID" id="112261582"/>
<evidence type="ECO:0000256" key="3">
    <source>
        <dbReference type="ARBA" id="ARBA00023125"/>
    </source>
</evidence>
<feature type="region of interest" description="Disordered" evidence="8">
    <location>
        <begin position="280"/>
        <end position="302"/>
    </location>
</feature>
<feature type="region of interest" description="Disordered" evidence="8">
    <location>
        <begin position="2120"/>
        <end position="2162"/>
    </location>
</feature>
<dbReference type="InterPro" id="IPR046360">
    <property type="entry name" value="T-box_DNA-bd"/>
</dbReference>
<evidence type="ECO:0000313" key="11">
    <source>
        <dbReference type="Ensembl" id="ENSOTSP00005073449.2"/>
    </source>
</evidence>
<feature type="compositionally biased region" description="Basic and acidic residues" evidence="8">
    <location>
        <begin position="2033"/>
        <end position="2044"/>
    </location>
</feature>
<feature type="compositionally biased region" description="Low complexity" evidence="8">
    <location>
        <begin position="2150"/>
        <end position="2162"/>
    </location>
</feature>
<feature type="compositionally biased region" description="Polar residues" evidence="8">
    <location>
        <begin position="397"/>
        <end position="409"/>
    </location>
</feature>
<evidence type="ECO:0000256" key="4">
    <source>
        <dbReference type="ARBA" id="ARBA00023163"/>
    </source>
</evidence>
<feature type="domain" description="BHLH" evidence="10">
    <location>
        <begin position="2665"/>
        <end position="2714"/>
    </location>
</feature>
<feature type="domain" description="T-box" evidence="9">
    <location>
        <begin position="94"/>
        <end position="272"/>
    </location>
</feature>
<dbReference type="SUPFAM" id="SSF47459">
    <property type="entry name" value="HLH, helix-loop-helix DNA-binding domain"/>
    <property type="match status" value="1"/>
</dbReference>
<feature type="region of interest" description="Disordered" evidence="8">
    <location>
        <begin position="1333"/>
        <end position="1355"/>
    </location>
</feature>
<feature type="compositionally biased region" description="Acidic residues" evidence="8">
    <location>
        <begin position="2619"/>
        <end position="2648"/>
    </location>
</feature>
<dbReference type="PROSITE" id="PS50252">
    <property type="entry name" value="TBOX_3"/>
    <property type="match status" value="1"/>
</dbReference>
<feature type="compositionally biased region" description="Polar residues" evidence="8">
    <location>
        <begin position="3373"/>
        <end position="3383"/>
    </location>
</feature>
<dbReference type="Pfam" id="PF00010">
    <property type="entry name" value="HLH"/>
    <property type="match status" value="1"/>
</dbReference>
<feature type="region of interest" description="Disordered" evidence="8">
    <location>
        <begin position="1257"/>
        <end position="1298"/>
    </location>
</feature>
<feature type="compositionally biased region" description="Polar residues" evidence="8">
    <location>
        <begin position="2575"/>
        <end position="2586"/>
    </location>
</feature>
<feature type="region of interest" description="Disordered" evidence="8">
    <location>
        <begin position="3019"/>
        <end position="3110"/>
    </location>
</feature>
<dbReference type="PROSITE" id="PS01264">
    <property type="entry name" value="TBOX_2"/>
    <property type="match status" value="1"/>
</dbReference>
<feature type="region of interest" description="Disordered" evidence="8">
    <location>
        <begin position="763"/>
        <end position="838"/>
    </location>
</feature>
<feature type="region of interest" description="Disordered" evidence="8">
    <location>
        <begin position="463"/>
        <end position="487"/>
    </location>
</feature>
<dbReference type="Pfam" id="PF16059">
    <property type="entry name" value="MGA_dom"/>
    <property type="match status" value="1"/>
</dbReference>
<feature type="region of interest" description="Disordered" evidence="8">
    <location>
        <begin position="1879"/>
        <end position="1914"/>
    </location>
</feature>
<dbReference type="GO" id="GO:0045893">
    <property type="term" value="P:positive regulation of DNA-templated transcription"/>
    <property type="evidence" value="ECO:0007669"/>
    <property type="project" value="InterPro"/>
</dbReference>
<evidence type="ECO:0000259" key="10">
    <source>
        <dbReference type="PROSITE" id="PS50888"/>
    </source>
</evidence>
<keyword evidence="5 6" id="KW-0539">Nucleus</keyword>
<reference evidence="11" key="2">
    <citation type="submission" date="2025-09" db="UniProtKB">
        <authorList>
            <consortium name="Ensembl"/>
        </authorList>
    </citation>
    <scope>IDENTIFICATION</scope>
</reference>
<name>A0A8C8M8J8_ONCTS</name>
<dbReference type="Proteomes" id="UP000694402">
    <property type="component" value="Unassembled WGS sequence"/>
</dbReference>
<protein>
    <submittedName>
        <fullName evidence="11">MAX dimerization protein MGA a</fullName>
    </submittedName>
</protein>
<dbReference type="GO" id="GO:0001708">
    <property type="term" value="P:cell fate specification"/>
    <property type="evidence" value="ECO:0007669"/>
    <property type="project" value="TreeGrafter"/>
</dbReference>
<dbReference type="CDD" id="cd20195">
    <property type="entry name" value="T-box_MGA-like"/>
    <property type="match status" value="1"/>
</dbReference>
<feature type="compositionally biased region" description="Basic and acidic residues" evidence="8">
    <location>
        <begin position="3338"/>
        <end position="3356"/>
    </location>
</feature>
<evidence type="ECO:0000313" key="12">
    <source>
        <dbReference type="Proteomes" id="UP000694402"/>
    </source>
</evidence>
<comment type="subcellular location">
    <subcellularLocation>
        <location evidence="1 6">Nucleus</location>
    </subcellularLocation>
</comment>
<organism evidence="11 12">
    <name type="scientific">Oncorhynchus tshawytscha</name>
    <name type="common">Chinook salmon</name>
    <name type="synonym">Salmo tshawytscha</name>
    <dbReference type="NCBI Taxonomy" id="74940"/>
    <lineage>
        <taxon>Eukaryota</taxon>
        <taxon>Metazoa</taxon>
        <taxon>Chordata</taxon>
        <taxon>Craniata</taxon>
        <taxon>Vertebrata</taxon>
        <taxon>Euteleostomi</taxon>
        <taxon>Actinopterygii</taxon>
        <taxon>Neopterygii</taxon>
        <taxon>Teleostei</taxon>
        <taxon>Protacanthopterygii</taxon>
        <taxon>Salmoniformes</taxon>
        <taxon>Salmonidae</taxon>
        <taxon>Salmoninae</taxon>
        <taxon>Oncorhynchus</taxon>
    </lineage>
</organism>
<feature type="region of interest" description="Disordered" evidence="8">
    <location>
        <begin position="3433"/>
        <end position="3463"/>
    </location>
</feature>
<feature type="compositionally biased region" description="Low complexity" evidence="8">
    <location>
        <begin position="802"/>
        <end position="813"/>
    </location>
</feature>
<feature type="region of interest" description="Disordered" evidence="8">
    <location>
        <begin position="3211"/>
        <end position="3265"/>
    </location>
</feature>
<keyword evidence="12" id="KW-1185">Reference proteome</keyword>
<feature type="compositionally biased region" description="Basic and acidic residues" evidence="8">
    <location>
        <begin position="1567"/>
        <end position="1576"/>
    </location>
</feature>
<feature type="compositionally biased region" description="Polar residues" evidence="8">
    <location>
        <begin position="777"/>
        <end position="793"/>
    </location>
</feature>
<dbReference type="GO" id="GO:0046983">
    <property type="term" value="F:protein dimerization activity"/>
    <property type="evidence" value="ECO:0007669"/>
    <property type="project" value="InterPro"/>
</dbReference>
<feature type="region of interest" description="Disordered" evidence="8">
    <location>
        <begin position="3284"/>
        <end position="3408"/>
    </location>
</feature>
<dbReference type="GeneTree" id="ENSGT00940000156269"/>
<proteinExistence type="predicted"/>
<evidence type="ECO:0000256" key="1">
    <source>
        <dbReference type="ARBA" id="ARBA00004123"/>
    </source>
</evidence>
<dbReference type="Ensembl" id="ENSOTST00005079590.2">
    <property type="protein sequence ID" value="ENSOTSP00005073449.2"/>
    <property type="gene ID" value="ENSOTSG00005034653.2"/>
</dbReference>
<dbReference type="PROSITE" id="PS50888">
    <property type="entry name" value="BHLH"/>
    <property type="match status" value="1"/>
</dbReference>
<dbReference type="InterPro" id="IPR011598">
    <property type="entry name" value="bHLH_dom"/>
</dbReference>
<dbReference type="PRINTS" id="PR00937">
    <property type="entry name" value="TBOX"/>
</dbReference>
<feature type="compositionally biased region" description="Low complexity" evidence="8">
    <location>
        <begin position="3444"/>
        <end position="3455"/>
    </location>
</feature>
<dbReference type="SMART" id="SM00425">
    <property type="entry name" value="TBOX"/>
    <property type="match status" value="1"/>
</dbReference>
<feature type="compositionally biased region" description="Low complexity" evidence="8">
    <location>
        <begin position="2386"/>
        <end position="2404"/>
    </location>
</feature>
<evidence type="ECO:0000256" key="6">
    <source>
        <dbReference type="PROSITE-ProRule" id="PRU00201"/>
    </source>
</evidence>
<dbReference type="InterPro" id="IPR036960">
    <property type="entry name" value="T-box_sf"/>
</dbReference>
<feature type="compositionally biased region" description="Basic residues" evidence="8">
    <location>
        <begin position="633"/>
        <end position="643"/>
    </location>
</feature>
<dbReference type="PANTHER" id="PTHR11267">
    <property type="entry name" value="T-BOX PROTEIN-RELATED"/>
    <property type="match status" value="1"/>
</dbReference>
<dbReference type="GO" id="GO:0000785">
    <property type="term" value="C:chromatin"/>
    <property type="evidence" value="ECO:0007669"/>
    <property type="project" value="TreeGrafter"/>
</dbReference>
<feature type="region of interest" description="Disordered" evidence="8">
    <location>
        <begin position="2386"/>
        <end position="2419"/>
    </location>
</feature>
<feature type="compositionally biased region" description="Basic and acidic residues" evidence="8">
    <location>
        <begin position="3234"/>
        <end position="3250"/>
    </location>
</feature>
<evidence type="ECO:0000256" key="5">
    <source>
        <dbReference type="ARBA" id="ARBA00023242"/>
    </source>
</evidence>
<feature type="region of interest" description="Disordered" evidence="8">
    <location>
        <begin position="1041"/>
        <end position="1070"/>
    </location>
</feature>
<feature type="compositionally biased region" description="Low complexity" evidence="8">
    <location>
        <begin position="1181"/>
        <end position="1201"/>
    </location>
</feature>
<feature type="coiled-coil region" evidence="7">
    <location>
        <begin position="2678"/>
        <end position="2724"/>
    </location>
</feature>
<dbReference type="InterPro" id="IPR036638">
    <property type="entry name" value="HLH_DNA-bd_sf"/>
</dbReference>
<dbReference type="SUPFAM" id="SSF49417">
    <property type="entry name" value="p53-like transcription factors"/>
    <property type="match status" value="1"/>
</dbReference>
<feature type="region of interest" description="Disordered" evidence="8">
    <location>
        <begin position="1783"/>
        <end position="1803"/>
    </location>
</feature>
<feature type="compositionally biased region" description="Basic residues" evidence="8">
    <location>
        <begin position="1618"/>
        <end position="1628"/>
    </location>
</feature>